<dbReference type="AlphaFoldDB" id="T1GQN6"/>
<dbReference type="HOGENOM" id="CLU_1791701_0_0_1"/>
<reference evidence="2" key="2">
    <citation type="submission" date="2015-06" db="UniProtKB">
        <authorList>
            <consortium name="EnsemblMetazoa"/>
        </authorList>
    </citation>
    <scope>IDENTIFICATION</scope>
</reference>
<dbReference type="Proteomes" id="UP000015102">
    <property type="component" value="Unassembled WGS sequence"/>
</dbReference>
<evidence type="ECO:0000256" key="1">
    <source>
        <dbReference type="SAM" id="MobiDB-lite"/>
    </source>
</evidence>
<evidence type="ECO:0000313" key="2">
    <source>
        <dbReference type="EnsemblMetazoa" id="MESCA005947-PA"/>
    </source>
</evidence>
<name>T1GQN6_MEGSC</name>
<proteinExistence type="predicted"/>
<evidence type="ECO:0000313" key="3">
    <source>
        <dbReference type="Proteomes" id="UP000015102"/>
    </source>
</evidence>
<organism evidence="2 3">
    <name type="scientific">Megaselia scalaris</name>
    <name type="common">Humpbacked fly</name>
    <name type="synonym">Phora scalaris</name>
    <dbReference type="NCBI Taxonomy" id="36166"/>
    <lineage>
        <taxon>Eukaryota</taxon>
        <taxon>Metazoa</taxon>
        <taxon>Ecdysozoa</taxon>
        <taxon>Arthropoda</taxon>
        <taxon>Hexapoda</taxon>
        <taxon>Insecta</taxon>
        <taxon>Pterygota</taxon>
        <taxon>Neoptera</taxon>
        <taxon>Endopterygota</taxon>
        <taxon>Diptera</taxon>
        <taxon>Brachycera</taxon>
        <taxon>Muscomorpha</taxon>
        <taxon>Platypezoidea</taxon>
        <taxon>Phoridae</taxon>
        <taxon>Megaseliini</taxon>
        <taxon>Megaselia</taxon>
    </lineage>
</organism>
<keyword evidence="3" id="KW-1185">Reference proteome</keyword>
<dbReference type="EMBL" id="CAQQ02136146">
    <property type="status" value="NOT_ANNOTATED_CDS"/>
    <property type="molecule type" value="Genomic_DNA"/>
</dbReference>
<dbReference type="EMBL" id="CAQQ02136150">
    <property type="status" value="NOT_ANNOTATED_CDS"/>
    <property type="molecule type" value="Genomic_DNA"/>
</dbReference>
<feature type="compositionally biased region" description="Basic and acidic residues" evidence="1">
    <location>
        <begin position="95"/>
        <end position="105"/>
    </location>
</feature>
<sequence>MEPKVYKLLDDDEILRKIEDSGNNIEIQNIQECVEIVNKNMKDKEHFEKAGEDFKKLSPSRSLEKIENENSNFNEKHDDHIEKLSPCSSPLEKRKKFENEHEHNLKKLSPCSSPLEKSKNLERIVTSPDLFCDSDDDVEMVCNKE</sequence>
<dbReference type="EMBL" id="CAQQ02136148">
    <property type="status" value="NOT_ANNOTATED_CDS"/>
    <property type="molecule type" value="Genomic_DNA"/>
</dbReference>
<reference evidence="3" key="1">
    <citation type="submission" date="2013-02" db="EMBL/GenBank/DDBJ databases">
        <authorList>
            <person name="Hughes D."/>
        </authorList>
    </citation>
    <scope>NUCLEOTIDE SEQUENCE</scope>
    <source>
        <strain>Durham</strain>
        <strain evidence="3">NC isolate 2 -- Noor lab</strain>
    </source>
</reference>
<protein>
    <submittedName>
        <fullName evidence="2">Uncharacterized protein</fullName>
    </submittedName>
</protein>
<accession>T1GQN6</accession>
<dbReference type="EMBL" id="CAQQ02136147">
    <property type="status" value="NOT_ANNOTATED_CDS"/>
    <property type="molecule type" value="Genomic_DNA"/>
</dbReference>
<dbReference type="EMBL" id="CAQQ02136149">
    <property type="status" value="NOT_ANNOTATED_CDS"/>
    <property type="molecule type" value="Genomic_DNA"/>
</dbReference>
<feature type="region of interest" description="Disordered" evidence="1">
    <location>
        <begin position="95"/>
        <end position="114"/>
    </location>
</feature>
<dbReference type="EnsemblMetazoa" id="MESCA005947-RA">
    <property type="protein sequence ID" value="MESCA005947-PA"/>
    <property type="gene ID" value="MESCA005947"/>
</dbReference>